<dbReference type="EMBL" id="JABSTU010000221">
    <property type="protein sequence ID" value="KAH7998746.1"/>
    <property type="molecule type" value="Genomic_DNA"/>
</dbReference>
<evidence type="ECO:0000313" key="2">
    <source>
        <dbReference type="Proteomes" id="UP000821866"/>
    </source>
</evidence>
<name>A0A9J6D386_RHIMP</name>
<dbReference type="InterPro" id="IPR004245">
    <property type="entry name" value="DUF229"/>
</dbReference>
<accession>A0A9J6D386</accession>
<proteinExistence type="predicted"/>
<comment type="caution">
    <text evidence="1">The sequence shown here is derived from an EMBL/GenBank/DDBJ whole genome shotgun (WGS) entry which is preliminary data.</text>
</comment>
<gene>
    <name evidence="1" type="ORF">HPB51_026380</name>
</gene>
<keyword evidence="2" id="KW-1185">Reference proteome</keyword>
<reference evidence="1" key="2">
    <citation type="submission" date="2021-09" db="EMBL/GenBank/DDBJ databases">
        <authorList>
            <person name="Jia N."/>
            <person name="Wang J."/>
            <person name="Shi W."/>
            <person name="Du L."/>
            <person name="Sun Y."/>
            <person name="Zhan W."/>
            <person name="Jiang J."/>
            <person name="Wang Q."/>
            <person name="Zhang B."/>
            <person name="Ji P."/>
            <person name="Sakyi L.B."/>
            <person name="Cui X."/>
            <person name="Yuan T."/>
            <person name="Jiang B."/>
            <person name="Yang W."/>
            <person name="Lam T.T.-Y."/>
            <person name="Chang Q."/>
            <person name="Ding S."/>
            <person name="Wang X."/>
            <person name="Zhu J."/>
            <person name="Ruan X."/>
            <person name="Zhao L."/>
            <person name="Wei J."/>
            <person name="Que T."/>
            <person name="Du C."/>
            <person name="Cheng J."/>
            <person name="Dai P."/>
            <person name="Han X."/>
            <person name="Huang E."/>
            <person name="Gao Y."/>
            <person name="Liu J."/>
            <person name="Shao H."/>
            <person name="Ye R."/>
            <person name="Li L."/>
            <person name="Wei W."/>
            <person name="Wang X."/>
            <person name="Wang C."/>
            <person name="Huo Q."/>
            <person name="Li W."/>
            <person name="Guo W."/>
            <person name="Chen H."/>
            <person name="Chen S."/>
            <person name="Zhou L."/>
            <person name="Zhou L."/>
            <person name="Ni X."/>
            <person name="Tian J."/>
            <person name="Zhou Y."/>
            <person name="Sheng Y."/>
            <person name="Liu T."/>
            <person name="Pan Y."/>
            <person name="Xia L."/>
            <person name="Li J."/>
            <person name="Zhao F."/>
            <person name="Cao W."/>
        </authorList>
    </citation>
    <scope>NUCLEOTIDE SEQUENCE</scope>
    <source>
        <strain evidence="1">Rmic-2018</strain>
        <tissue evidence="1">Larvae</tissue>
    </source>
</reference>
<dbReference type="PANTHER" id="PTHR10974:SF1">
    <property type="entry name" value="FI08016P-RELATED"/>
    <property type="match status" value="1"/>
</dbReference>
<protein>
    <submittedName>
        <fullName evidence="1">Uncharacterized protein</fullName>
    </submittedName>
</protein>
<dbReference type="Proteomes" id="UP000821866">
    <property type="component" value="Unassembled WGS sequence"/>
</dbReference>
<organism evidence="1 2">
    <name type="scientific">Rhipicephalus microplus</name>
    <name type="common">Cattle tick</name>
    <name type="synonym">Boophilus microplus</name>
    <dbReference type="NCBI Taxonomy" id="6941"/>
    <lineage>
        <taxon>Eukaryota</taxon>
        <taxon>Metazoa</taxon>
        <taxon>Ecdysozoa</taxon>
        <taxon>Arthropoda</taxon>
        <taxon>Chelicerata</taxon>
        <taxon>Arachnida</taxon>
        <taxon>Acari</taxon>
        <taxon>Parasitiformes</taxon>
        <taxon>Ixodida</taxon>
        <taxon>Ixodoidea</taxon>
        <taxon>Ixodidae</taxon>
        <taxon>Rhipicephalinae</taxon>
        <taxon>Rhipicephalus</taxon>
        <taxon>Boophilus</taxon>
    </lineage>
</organism>
<dbReference type="Pfam" id="PF02995">
    <property type="entry name" value="DUF229"/>
    <property type="match status" value="1"/>
</dbReference>
<dbReference type="AlphaFoldDB" id="A0A9J6D386"/>
<evidence type="ECO:0000313" key="1">
    <source>
        <dbReference type="EMBL" id="KAH7998746.1"/>
    </source>
</evidence>
<sequence length="117" mass="13037">MPRPQWISVYDNLKELVVNQRRLVTAYGLHATLLALPKYPGTHFNQSLTMQRGVSLLGHVTAQRGCGDAFVSAQFCECQGSHADLDEHSALVQPFAFFVVEYLNGRNEANFPGQCIK</sequence>
<dbReference type="PANTHER" id="PTHR10974">
    <property type="entry name" value="FI08016P-RELATED"/>
    <property type="match status" value="1"/>
</dbReference>
<dbReference type="GO" id="GO:0005615">
    <property type="term" value="C:extracellular space"/>
    <property type="evidence" value="ECO:0007669"/>
    <property type="project" value="TreeGrafter"/>
</dbReference>
<dbReference type="VEuPathDB" id="VectorBase:LOC119183984"/>
<reference evidence="1" key="1">
    <citation type="journal article" date="2020" name="Cell">
        <title>Large-Scale Comparative Analyses of Tick Genomes Elucidate Their Genetic Diversity and Vector Capacities.</title>
        <authorList>
            <consortium name="Tick Genome and Microbiome Consortium (TIGMIC)"/>
            <person name="Jia N."/>
            <person name="Wang J."/>
            <person name="Shi W."/>
            <person name="Du L."/>
            <person name="Sun Y."/>
            <person name="Zhan W."/>
            <person name="Jiang J.F."/>
            <person name="Wang Q."/>
            <person name="Zhang B."/>
            <person name="Ji P."/>
            <person name="Bell-Sakyi L."/>
            <person name="Cui X.M."/>
            <person name="Yuan T.T."/>
            <person name="Jiang B.G."/>
            <person name="Yang W.F."/>
            <person name="Lam T.T."/>
            <person name="Chang Q.C."/>
            <person name="Ding S.J."/>
            <person name="Wang X.J."/>
            <person name="Zhu J.G."/>
            <person name="Ruan X.D."/>
            <person name="Zhao L."/>
            <person name="Wei J.T."/>
            <person name="Ye R.Z."/>
            <person name="Que T.C."/>
            <person name="Du C.H."/>
            <person name="Zhou Y.H."/>
            <person name="Cheng J.X."/>
            <person name="Dai P.F."/>
            <person name="Guo W.B."/>
            <person name="Han X.H."/>
            <person name="Huang E.J."/>
            <person name="Li L.F."/>
            <person name="Wei W."/>
            <person name="Gao Y.C."/>
            <person name="Liu J.Z."/>
            <person name="Shao H.Z."/>
            <person name="Wang X."/>
            <person name="Wang C.C."/>
            <person name="Yang T.C."/>
            <person name="Huo Q.B."/>
            <person name="Li W."/>
            <person name="Chen H.Y."/>
            <person name="Chen S.E."/>
            <person name="Zhou L.G."/>
            <person name="Ni X.B."/>
            <person name="Tian J.H."/>
            <person name="Sheng Y."/>
            <person name="Liu T."/>
            <person name="Pan Y.S."/>
            <person name="Xia L.Y."/>
            <person name="Li J."/>
            <person name="Zhao F."/>
            <person name="Cao W.C."/>
        </authorList>
    </citation>
    <scope>NUCLEOTIDE SEQUENCE</scope>
    <source>
        <strain evidence="1">Rmic-2018</strain>
    </source>
</reference>